<keyword evidence="1" id="KW-0472">Membrane</keyword>
<evidence type="ECO:0000313" key="2">
    <source>
        <dbReference type="EMBL" id="WYY00306.1"/>
    </source>
</evidence>
<keyword evidence="1" id="KW-0812">Transmembrane</keyword>
<sequence length="242" mass="27839">MKSYNERVTRNVLRYESNIFGIEYRRFMLIILTIIVSALLFNLNLYISVIFLLVSSVLILGRIHGEVLGTITWRWLKHVLSKSEVVVINSYDMHEINDCIIAYYENEAAGILEIGSEQFHSIPPGDLKSVDESTRLLLNKIECNIEFISIPRSLDLTSYLPGKKGDLENDYAELLKYAFRDAYYFNSYAVLHYPSGNTGFQNAALKVVEEMDRLRRNITAIGFSVRKISSKREFEEIFSGIV</sequence>
<dbReference type="Proteomes" id="UP001451606">
    <property type="component" value="Chromosome"/>
</dbReference>
<organism evidence="2 3">
    <name type="scientific">Oxyplasma meridianum</name>
    <dbReference type="NCBI Taxonomy" id="3073602"/>
    <lineage>
        <taxon>Archaea</taxon>
        <taxon>Methanobacteriati</taxon>
        <taxon>Thermoplasmatota</taxon>
        <taxon>Thermoplasmata</taxon>
        <taxon>Thermoplasmatales</taxon>
        <taxon>Thermoplasmataceae</taxon>
        <taxon>Oxyplasma</taxon>
    </lineage>
</organism>
<keyword evidence="1" id="KW-1133">Transmembrane helix</keyword>
<accession>A0AAX4NHS3</accession>
<proteinExistence type="predicted"/>
<dbReference type="EMBL" id="CP133772">
    <property type="protein sequence ID" value="WYY00306.1"/>
    <property type="molecule type" value="Genomic_DNA"/>
</dbReference>
<dbReference type="KEGG" id="omr:OXIME_000872"/>
<feature type="transmembrane region" description="Helical" evidence="1">
    <location>
        <begin position="27"/>
        <end position="54"/>
    </location>
</feature>
<evidence type="ECO:0000256" key="1">
    <source>
        <dbReference type="SAM" id="Phobius"/>
    </source>
</evidence>
<dbReference type="AlphaFoldDB" id="A0AAX4NHS3"/>
<reference evidence="2 3" key="1">
    <citation type="submission" date="2023-09" db="EMBL/GenBank/DDBJ databases">
        <authorList>
            <person name="Golyshina O.V."/>
            <person name="Lunev E.A."/>
            <person name="Bargiela R."/>
            <person name="Gaines M.C."/>
            <person name="Daum B."/>
            <person name="Bale N.J."/>
            <person name="Koenen M."/>
            <person name="Sinninghe Damst J.S."/>
            <person name="Yakimov M."/>
            <person name="Golyshin P.N."/>
        </authorList>
    </citation>
    <scope>NUCLEOTIDE SEQUENCE [LARGE SCALE GENOMIC DNA]</scope>
    <source>
        <strain evidence="2 3">M1</strain>
    </source>
</reference>
<protein>
    <submittedName>
        <fullName evidence="2">Uncharacterized protein</fullName>
    </submittedName>
</protein>
<keyword evidence="3" id="KW-1185">Reference proteome</keyword>
<dbReference type="RefSeq" id="WP_393970647.1">
    <property type="nucleotide sequence ID" value="NZ_CP133772.1"/>
</dbReference>
<name>A0AAX4NHS3_9ARCH</name>
<evidence type="ECO:0000313" key="3">
    <source>
        <dbReference type="Proteomes" id="UP001451606"/>
    </source>
</evidence>
<gene>
    <name evidence="2" type="ORF">OXIME_000872</name>
</gene>
<dbReference type="GeneID" id="95967607"/>